<sequence length="260" mass="27623">MVTGKLREGDPGIVFVTGGARGIGLEIVRRFLADSYRVAFVATQTRNVQHALESLSYSEDRVCAGVVDVTQQTEVTRFVDQIQRRWGEITVLVNNAGISPKRVDQNVPWLSQMSSQEWARVIDVNLSGPFFLMRLLAPSMISNRYGRIINVGSLAGRAVPLIAGPHYAASKAGLIGLTRAAARDLAPYGVTVNCIAPGRILSDLTGPAEAAVNRSALSRIPVGRFGKAEEVADLAAFLASPGAGFITGATIDITGGEFAA</sequence>
<reference evidence="5 6" key="1">
    <citation type="submission" date="2015-09" db="EMBL/GenBank/DDBJ databases">
        <title>Draft Genome Sequence of the Strain BR 3267 (Bradyrhizobium yuanmingense) recommended as inoculant for cowpea in Brazil.</title>
        <authorList>
            <person name="Simoes-Araujo J.L."/>
            <person name="Zilli J.E."/>
        </authorList>
    </citation>
    <scope>NUCLEOTIDE SEQUENCE [LARGE SCALE GENOMIC DNA]</scope>
    <source>
        <strain evidence="5 6">BR3267</strain>
    </source>
</reference>
<evidence type="ECO:0000256" key="2">
    <source>
        <dbReference type="ARBA" id="ARBA00023002"/>
    </source>
</evidence>
<evidence type="ECO:0000313" key="6">
    <source>
        <dbReference type="Proteomes" id="UP000051380"/>
    </source>
</evidence>
<dbReference type="Pfam" id="PF00106">
    <property type="entry name" value="adh_short"/>
    <property type="match status" value="1"/>
</dbReference>
<dbReference type="PANTHER" id="PTHR42760:SF133">
    <property type="entry name" value="3-OXOACYL-[ACYL-CARRIER-PROTEIN] REDUCTASE"/>
    <property type="match status" value="1"/>
</dbReference>
<dbReference type="FunFam" id="3.40.50.720:FF:000173">
    <property type="entry name" value="3-oxoacyl-[acyl-carrier protein] reductase"/>
    <property type="match status" value="1"/>
</dbReference>
<dbReference type="SUPFAM" id="SSF51735">
    <property type="entry name" value="NAD(P)-binding Rossmann-fold domains"/>
    <property type="match status" value="1"/>
</dbReference>
<dbReference type="GO" id="GO:0016616">
    <property type="term" value="F:oxidoreductase activity, acting on the CH-OH group of donors, NAD or NADP as acceptor"/>
    <property type="evidence" value="ECO:0007669"/>
    <property type="project" value="TreeGrafter"/>
</dbReference>
<dbReference type="Gene3D" id="3.40.50.720">
    <property type="entry name" value="NAD(P)-binding Rossmann-like Domain"/>
    <property type="match status" value="1"/>
</dbReference>
<dbReference type="PRINTS" id="PR00081">
    <property type="entry name" value="GDHRDH"/>
</dbReference>
<dbReference type="PROSITE" id="PS00061">
    <property type="entry name" value="ADH_SHORT"/>
    <property type="match status" value="1"/>
</dbReference>
<organism evidence="5 6">
    <name type="scientific">Bradyrhizobium yuanmingense</name>
    <dbReference type="NCBI Taxonomy" id="108015"/>
    <lineage>
        <taxon>Bacteria</taxon>
        <taxon>Pseudomonadati</taxon>
        <taxon>Pseudomonadota</taxon>
        <taxon>Alphaproteobacteria</taxon>
        <taxon>Hyphomicrobiales</taxon>
        <taxon>Nitrobacteraceae</taxon>
        <taxon>Bradyrhizobium</taxon>
    </lineage>
</organism>
<dbReference type="SMART" id="SM00822">
    <property type="entry name" value="PKS_KR"/>
    <property type="match status" value="1"/>
</dbReference>
<proteinExistence type="inferred from homology"/>
<dbReference type="PANTHER" id="PTHR42760">
    <property type="entry name" value="SHORT-CHAIN DEHYDROGENASES/REDUCTASES FAMILY MEMBER"/>
    <property type="match status" value="1"/>
</dbReference>
<evidence type="ECO:0000256" key="1">
    <source>
        <dbReference type="ARBA" id="ARBA00006484"/>
    </source>
</evidence>
<comment type="similarity">
    <text evidence="1 3">Belongs to the short-chain dehydrogenases/reductases (SDR) family.</text>
</comment>
<dbReference type="InterPro" id="IPR057326">
    <property type="entry name" value="KR_dom"/>
</dbReference>
<dbReference type="Proteomes" id="UP000051380">
    <property type="component" value="Unassembled WGS sequence"/>
</dbReference>
<dbReference type="NCBIfam" id="NF009466">
    <property type="entry name" value="PRK12826.1-2"/>
    <property type="match status" value="1"/>
</dbReference>
<feature type="domain" description="Ketoreductase" evidence="4">
    <location>
        <begin position="12"/>
        <end position="203"/>
    </location>
</feature>
<evidence type="ECO:0000259" key="4">
    <source>
        <dbReference type="SMART" id="SM00822"/>
    </source>
</evidence>
<gene>
    <name evidence="5" type="ORF">AOQ72_02675</name>
</gene>
<comment type="caution">
    <text evidence="5">The sequence shown here is derived from an EMBL/GenBank/DDBJ whole genome shotgun (WGS) entry which is preliminary data.</text>
</comment>
<dbReference type="InterPro" id="IPR020904">
    <property type="entry name" value="Sc_DH/Rdtase_CS"/>
</dbReference>
<keyword evidence="2" id="KW-0560">Oxidoreductase</keyword>
<protein>
    <recommendedName>
        <fullName evidence="4">Ketoreductase domain-containing protein</fullName>
    </recommendedName>
</protein>
<dbReference type="InterPro" id="IPR002347">
    <property type="entry name" value="SDR_fam"/>
</dbReference>
<dbReference type="AlphaFoldDB" id="A0A0R3BNG9"/>
<evidence type="ECO:0000256" key="3">
    <source>
        <dbReference type="RuleBase" id="RU000363"/>
    </source>
</evidence>
<evidence type="ECO:0000313" key="5">
    <source>
        <dbReference type="EMBL" id="KRP86905.1"/>
    </source>
</evidence>
<accession>A0A0R3BNG9</accession>
<dbReference type="RefSeq" id="WP_057030197.1">
    <property type="nucleotide sequence ID" value="NZ_LJYF01000048.1"/>
</dbReference>
<dbReference type="OrthoDB" id="5457012at2"/>
<dbReference type="EMBL" id="LJYF01000048">
    <property type="protein sequence ID" value="KRP86905.1"/>
    <property type="molecule type" value="Genomic_DNA"/>
</dbReference>
<name>A0A0R3BNG9_9BRAD</name>
<dbReference type="PRINTS" id="PR00080">
    <property type="entry name" value="SDRFAMILY"/>
</dbReference>
<dbReference type="InterPro" id="IPR036291">
    <property type="entry name" value="NAD(P)-bd_dom_sf"/>
</dbReference>